<evidence type="ECO:0000256" key="2">
    <source>
        <dbReference type="SAM" id="Phobius"/>
    </source>
</evidence>
<dbReference type="AlphaFoldDB" id="A0A142JPP7"/>
<name>A0A142JPP7_9BURK</name>
<organism evidence="3 4">
    <name type="scientific">Cupriavidus nantongensis</name>
    <dbReference type="NCBI Taxonomy" id="1796606"/>
    <lineage>
        <taxon>Bacteria</taxon>
        <taxon>Pseudomonadati</taxon>
        <taxon>Pseudomonadota</taxon>
        <taxon>Betaproteobacteria</taxon>
        <taxon>Burkholderiales</taxon>
        <taxon>Burkholderiaceae</taxon>
        <taxon>Cupriavidus</taxon>
    </lineage>
</organism>
<proteinExistence type="predicted"/>
<evidence type="ECO:0000256" key="1">
    <source>
        <dbReference type="SAM" id="MobiDB-lite"/>
    </source>
</evidence>
<dbReference type="InterPro" id="IPR041916">
    <property type="entry name" value="Anti_sigma_zinc_sf"/>
</dbReference>
<reference evidence="3 4" key="1">
    <citation type="submission" date="2016-03" db="EMBL/GenBank/DDBJ databases">
        <title>Complete genome sequence of a novel chlorpyrifos degrading bacterium, Cupriavidus nantongensis sp. X1.</title>
        <authorList>
            <person name="Fang L."/>
        </authorList>
    </citation>
    <scope>NUCLEOTIDE SEQUENCE [LARGE SCALE GENOMIC DNA]</scope>
    <source>
        <strain evidence="3 4">X1</strain>
    </source>
</reference>
<feature type="region of interest" description="Disordered" evidence="1">
    <location>
        <begin position="65"/>
        <end position="89"/>
    </location>
</feature>
<feature type="transmembrane region" description="Helical" evidence="2">
    <location>
        <begin position="94"/>
        <end position="118"/>
    </location>
</feature>
<dbReference type="RefSeq" id="WP_062801954.1">
    <property type="nucleotide sequence ID" value="NZ_CP014844.1"/>
</dbReference>
<dbReference type="OrthoDB" id="9152892at2"/>
<dbReference type="Gene3D" id="1.10.10.1320">
    <property type="entry name" value="Anti-sigma factor, zinc-finger domain"/>
    <property type="match status" value="1"/>
</dbReference>
<gene>
    <name evidence="3" type="ORF">A2G96_21070</name>
</gene>
<evidence type="ECO:0000313" key="4">
    <source>
        <dbReference type="Proteomes" id="UP000075238"/>
    </source>
</evidence>
<feature type="compositionally biased region" description="Basic and acidic residues" evidence="1">
    <location>
        <begin position="74"/>
        <end position="88"/>
    </location>
</feature>
<sequence>MMAGIHEADLHAYADGQLAGARRAAVEAYLAQHPDAAAQVAAWRRQAEALHRALDPVLNEPVPLAALPPALHGDQGRKSGRDGRRDGARPWPRWTMALAATCASVALLAVGGTLGWLAHDRLGGSTLVLAPGERFAREALATHAVYAPEMRHPVEVAATEEAHLVAWLSRRLGTALQVPDLRAQGFHLIGGRLGVAEGGPSAILMYEADDGTRLSLQLRRMAQGTPDTGFRVERMTGEGARRRAPGRDPMMAFYWIDRDLGFALAGPLERARLLTLAQVVYQQYQGG</sequence>
<keyword evidence="2" id="KW-0812">Transmembrane</keyword>
<dbReference type="STRING" id="1796606.A2G96_21070"/>
<dbReference type="EMBL" id="CP014844">
    <property type="protein sequence ID" value="AMR80059.1"/>
    <property type="molecule type" value="Genomic_DNA"/>
</dbReference>
<keyword evidence="4" id="KW-1185">Reference proteome</keyword>
<evidence type="ECO:0000313" key="3">
    <source>
        <dbReference type="EMBL" id="AMR80059.1"/>
    </source>
</evidence>
<dbReference type="KEGG" id="cnan:A2G96_21070"/>
<keyword evidence="2" id="KW-1133">Transmembrane helix</keyword>
<protein>
    <submittedName>
        <fullName evidence="3">Transcriptional regulator</fullName>
    </submittedName>
</protein>
<dbReference type="Proteomes" id="UP000075238">
    <property type="component" value="Chromosome 1"/>
</dbReference>
<keyword evidence="2" id="KW-0472">Membrane</keyword>
<accession>A0A142JPP7</accession>